<dbReference type="Gene3D" id="3.60.15.10">
    <property type="entry name" value="Ribonuclease Z/Hydroxyacylglutathione hydrolase-like"/>
    <property type="match status" value="1"/>
</dbReference>
<dbReference type="PANTHER" id="PTHR42978:SF2">
    <property type="entry name" value="102 KBASES UNSTABLE REGION: FROM 1 TO 119443"/>
    <property type="match status" value="1"/>
</dbReference>
<dbReference type="CDD" id="cd07730">
    <property type="entry name" value="metallo-hydrolase-like_MBL-fold"/>
    <property type="match status" value="1"/>
</dbReference>
<dbReference type="SMART" id="SM00849">
    <property type="entry name" value="Lactamase_B"/>
    <property type="match status" value="1"/>
</dbReference>
<proteinExistence type="inferred from homology"/>
<evidence type="ECO:0000313" key="7">
    <source>
        <dbReference type="EMBL" id="OCT54127.1"/>
    </source>
</evidence>
<dbReference type="VEuPathDB" id="FungiDB:G647_02571"/>
<keyword evidence="5" id="KW-0862">Zinc</keyword>
<evidence type="ECO:0000256" key="4">
    <source>
        <dbReference type="ARBA" id="ARBA00022801"/>
    </source>
</evidence>
<dbReference type="SUPFAM" id="SSF56281">
    <property type="entry name" value="Metallo-hydrolase/oxidoreductase"/>
    <property type="match status" value="1"/>
</dbReference>
<evidence type="ECO:0000259" key="6">
    <source>
        <dbReference type="SMART" id="SM00849"/>
    </source>
</evidence>
<dbReference type="OrthoDB" id="10250730at2759"/>
<dbReference type="InterPro" id="IPR051013">
    <property type="entry name" value="MBL_superfamily_lactonases"/>
</dbReference>
<dbReference type="GO" id="GO:0016787">
    <property type="term" value="F:hydrolase activity"/>
    <property type="evidence" value="ECO:0007669"/>
    <property type="project" value="UniProtKB-KW"/>
</dbReference>
<dbReference type="InterPro" id="IPR036866">
    <property type="entry name" value="RibonucZ/Hydroxyglut_hydro"/>
</dbReference>
<comment type="caution">
    <text evidence="7">The sequence shown here is derived from an EMBL/GenBank/DDBJ whole genome shotgun (WGS) entry which is preliminary data.</text>
</comment>
<keyword evidence="3" id="KW-0479">Metal-binding</keyword>
<comment type="similarity">
    <text evidence="2">Belongs to the metallo-beta-lactamase superfamily.</text>
</comment>
<dbReference type="InterPro" id="IPR001279">
    <property type="entry name" value="Metallo-B-lactamas"/>
</dbReference>
<keyword evidence="4" id="KW-0378">Hydrolase</keyword>
<feature type="domain" description="Metallo-beta-lactamase" evidence="6">
    <location>
        <begin position="87"/>
        <end position="323"/>
    </location>
</feature>
<dbReference type="EMBL" id="LGRB01000006">
    <property type="protein sequence ID" value="OCT54127.1"/>
    <property type="molecule type" value="Genomic_DNA"/>
</dbReference>
<evidence type="ECO:0000256" key="1">
    <source>
        <dbReference type="ARBA" id="ARBA00001947"/>
    </source>
</evidence>
<evidence type="ECO:0000256" key="2">
    <source>
        <dbReference type="ARBA" id="ARBA00007749"/>
    </source>
</evidence>
<dbReference type="PANTHER" id="PTHR42978">
    <property type="entry name" value="QUORUM-QUENCHING LACTONASE YTNP-RELATED-RELATED"/>
    <property type="match status" value="1"/>
</dbReference>
<evidence type="ECO:0000256" key="3">
    <source>
        <dbReference type="ARBA" id="ARBA00022723"/>
    </source>
</evidence>
<reference evidence="8" key="1">
    <citation type="submission" date="2015-07" db="EMBL/GenBank/DDBJ databases">
        <authorList>
            <person name="Teixeira M.M."/>
            <person name="Souza R.C."/>
            <person name="Almeida L.G."/>
            <person name="Vicente V.A."/>
            <person name="de Hoog S."/>
            <person name="Bocca A.L."/>
            <person name="de Almeida S.R."/>
            <person name="Vasconcelos A.T."/>
            <person name="Felipe M.S."/>
        </authorList>
    </citation>
    <scope>NUCLEOTIDE SEQUENCE [LARGE SCALE GENOMIC DNA]</scope>
    <source>
        <strain evidence="8">KSF</strain>
    </source>
</reference>
<name>A0A1C1D043_9EURO</name>
<organism evidence="7 8">
    <name type="scientific">Cladophialophora carrionii</name>
    <dbReference type="NCBI Taxonomy" id="86049"/>
    <lineage>
        <taxon>Eukaryota</taxon>
        <taxon>Fungi</taxon>
        <taxon>Dikarya</taxon>
        <taxon>Ascomycota</taxon>
        <taxon>Pezizomycotina</taxon>
        <taxon>Eurotiomycetes</taxon>
        <taxon>Chaetothyriomycetidae</taxon>
        <taxon>Chaetothyriales</taxon>
        <taxon>Herpotrichiellaceae</taxon>
        <taxon>Cladophialophora</taxon>
    </lineage>
</organism>
<evidence type="ECO:0000313" key="8">
    <source>
        <dbReference type="Proteomes" id="UP000094526"/>
    </source>
</evidence>
<dbReference type="Proteomes" id="UP000094526">
    <property type="component" value="Unassembled WGS sequence"/>
</dbReference>
<dbReference type="GO" id="GO:0046872">
    <property type="term" value="F:metal ion binding"/>
    <property type="evidence" value="ECO:0007669"/>
    <property type="project" value="UniProtKB-KW"/>
</dbReference>
<sequence length="366" mass="40199">MSVRALEARVWIGKEMANVGTPKAEPGAKHGTGLPSLTIFQSPQSSYLVPMAASQNVDVYVLPTGYLWLPDRWIFSDGKPGLRHLSPDYSFLICHPSGKKVLFDLGMRKDLERNPRVIREDYSVIEPYVPKDAHDLLADGPVHPDQVDIVVLSHLHFDHSGDVERFPRARIMVGPGTRDCIQPGYPTADGSPFDGSVLAHDGFTELKKSDYQKFEPGSVPSGFSFDEGVDLFGDGSLLILDAPGHMPGHQMALARTGEDEWVAMGGDCCHHRNLLDDPTRDISVDVGPNGQPGFHKDPVSARETIRKTQSLHSSESVFVALAHDAQVDGIIPLYPQQLNGWRANGLKSKVRSEALTLAEVQGRYHD</sequence>
<accession>A0A1C1D043</accession>
<dbReference type="Pfam" id="PF00753">
    <property type="entry name" value="Lactamase_B"/>
    <property type="match status" value="1"/>
</dbReference>
<dbReference type="VEuPathDB" id="FungiDB:CLCR_00186"/>
<dbReference type="STRING" id="86049.A0A1C1D043"/>
<evidence type="ECO:0000256" key="5">
    <source>
        <dbReference type="ARBA" id="ARBA00022833"/>
    </source>
</evidence>
<protein>
    <recommendedName>
        <fullName evidence="6">Metallo-beta-lactamase domain-containing protein</fullName>
    </recommendedName>
</protein>
<dbReference type="AlphaFoldDB" id="A0A1C1D043"/>
<keyword evidence="8" id="KW-1185">Reference proteome</keyword>
<dbReference type="eggNOG" id="ENOG502SKHF">
    <property type="taxonomic scope" value="Eukaryota"/>
</dbReference>
<comment type="cofactor">
    <cofactor evidence="1">
        <name>Zn(2+)</name>
        <dbReference type="ChEBI" id="CHEBI:29105"/>
    </cofactor>
</comment>
<gene>
    <name evidence="7" type="ORF">CLCR_00186</name>
</gene>